<accession>A0A3Q8ICD4</accession>
<name>A0A3Q8ICD4_LEIDO</name>
<dbReference type="EMBL" id="CP029522">
    <property type="protein sequence ID" value="AYU78872.1"/>
    <property type="molecule type" value="Genomic_DNA"/>
</dbReference>
<evidence type="ECO:0000313" key="1">
    <source>
        <dbReference type="EMBL" id="AYU78872.1"/>
    </source>
</evidence>
<dbReference type="VEuPathDB" id="TriTrypDB:LDHU3_23.0020"/>
<reference evidence="1 2" key="1">
    <citation type="journal article" date="2018" name="Sci. Rep.">
        <title>A complete Leishmania donovani reference genome identifies novel genetic variations associated with virulence.</title>
        <authorList>
            <person name="Lypaczewski P."/>
            <person name="Hoshizaki J."/>
            <person name="Zhang W.-W."/>
            <person name="McCall L.-I."/>
            <person name="Torcivia-Rodriguez J."/>
            <person name="Simonyan V."/>
            <person name="Kaur A."/>
            <person name="Dewar K."/>
            <person name="Matlashewski G."/>
        </authorList>
    </citation>
    <scope>NUCLEOTIDE SEQUENCE [LARGE SCALE GENOMIC DNA]</scope>
    <source>
        <strain evidence="1 2">LdCL</strain>
    </source>
</reference>
<organism evidence="1 2">
    <name type="scientific">Leishmania donovani</name>
    <dbReference type="NCBI Taxonomy" id="5661"/>
    <lineage>
        <taxon>Eukaryota</taxon>
        <taxon>Discoba</taxon>
        <taxon>Euglenozoa</taxon>
        <taxon>Kinetoplastea</taxon>
        <taxon>Metakinetoplastina</taxon>
        <taxon>Trypanosomatida</taxon>
        <taxon>Trypanosomatidae</taxon>
        <taxon>Leishmaniinae</taxon>
        <taxon>Leishmania</taxon>
    </lineage>
</organism>
<evidence type="ECO:0000313" key="2">
    <source>
        <dbReference type="Proteomes" id="UP000274082"/>
    </source>
</evidence>
<dbReference type="VEuPathDB" id="TriTrypDB:LdCL_230005000"/>
<keyword evidence="2" id="KW-1185">Reference proteome</keyword>
<dbReference type="OrthoDB" id="262017at2759"/>
<proteinExistence type="predicted"/>
<protein>
    <submittedName>
        <fullName evidence="1">Uncharacterized protein</fullName>
    </submittedName>
</protein>
<dbReference type="Proteomes" id="UP000274082">
    <property type="component" value="Chromosome 23"/>
</dbReference>
<gene>
    <name evidence="1" type="ORF">LdCL_230005000</name>
</gene>
<sequence length="613" mass="67511">MWDPLSYIYQAVGSKYTENSCVTLPSFYEYTTRPFLLSKEEEQLRSKMAAERVAWKSLSLSFCGNDYAAHYCSDRGAEEFVENVRVVVKSIEDDVTRGESIFSGFLEQVDKLQKSSRGALADIVFEKDVSVDTLYTREAFLCFELRKRLRVPVAVSTLLLERGSFHFLIKGEVCTVPMAAMIDSDGAPVHYEGIVLESDILCCSNGICRSGRDSKDRCFVTVLSEDAMGCAAGLLSAEAVVGDEYVEKALRTLVDAGVLVCFSSVCNDGCVYQYEQHAKESDSSALAVAAQHYAAAHRTRVVRCSRNADAMHLLNADSSKCMPRDVAALDLALHCPTLVATMKTVSGPSYFEVVRRFSLVGVLDGPLLLSIAHDSPLHNNVLKHGDTILLFHFADHDVWKNGQSRHWLVPARCDALKTKAGCFSVPRCCPVAGVLLFTTERSFSAGDSAVVVGKVTDANRTEEPLCAPLSLCSSLFHYTPFVCKFLHRQHGPIGFVGFSFSFCSTTPLLAIALLPLHVNDFISSETDVDPTVVLFFFRREYNGFSVRTYPYFTDALPCPLHCLTEEKTSLVAGTATCRLLQVESLLAESSTFMILSVSQIAFDGCEILQFGKC</sequence>
<dbReference type="AlphaFoldDB" id="A0A3Q8ICD4"/>
<dbReference type="VEuPathDB" id="TriTrypDB:LdBPK_230010.1"/>